<dbReference type="InterPro" id="IPR036388">
    <property type="entry name" value="WH-like_DNA-bd_sf"/>
</dbReference>
<dbReference type="SUPFAM" id="SSF46785">
    <property type="entry name" value="Winged helix' DNA-binding domain"/>
    <property type="match status" value="1"/>
</dbReference>
<evidence type="ECO:0000256" key="3">
    <source>
        <dbReference type="ARBA" id="ARBA00023163"/>
    </source>
</evidence>
<dbReference type="PROSITE" id="PS50995">
    <property type="entry name" value="HTH_MARR_2"/>
    <property type="match status" value="1"/>
</dbReference>
<dbReference type="PRINTS" id="PR00598">
    <property type="entry name" value="HTHMARR"/>
</dbReference>
<dbReference type="EMBL" id="JXLP01000018">
    <property type="protein sequence ID" value="KIL77050.1"/>
    <property type="molecule type" value="Genomic_DNA"/>
</dbReference>
<keyword evidence="2" id="KW-0238">DNA-binding</keyword>
<keyword evidence="6" id="KW-1185">Reference proteome</keyword>
<accession>A0ABR5AQM1</accession>
<reference evidence="5 6" key="1">
    <citation type="submission" date="2015-01" db="EMBL/GenBank/DDBJ databases">
        <title>Genome Assembly of Bacillus badius MTCC 1458.</title>
        <authorList>
            <person name="Verma A."/>
            <person name="Khatri I."/>
            <person name="Mual P."/>
            <person name="Subramanian S."/>
            <person name="Krishnamurthi S."/>
        </authorList>
    </citation>
    <scope>NUCLEOTIDE SEQUENCE [LARGE SCALE GENOMIC DNA]</scope>
    <source>
        <strain evidence="5 6">MTCC 1458</strain>
    </source>
</reference>
<dbReference type="InterPro" id="IPR036390">
    <property type="entry name" value="WH_DNA-bd_sf"/>
</dbReference>
<feature type="domain" description="HTH marR-type" evidence="4">
    <location>
        <begin position="15"/>
        <end position="147"/>
    </location>
</feature>
<name>A0ABR5AQM1_BACBA</name>
<protein>
    <submittedName>
        <fullName evidence="5">Transcriptional regulator, MarR family</fullName>
    </submittedName>
</protein>
<dbReference type="SMART" id="SM00347">
    <property type="entry name" value="HTH_MARR"/>
    <property type="match status" value="1"/>
</dbReference>
<gene>
    <name evidence="5" type="ORF">SD77_1802</name>
</gene>
<sequence>MKESSKEWSLSKQDERLGLLLWFRISRIYNQSIRQSNQHLKKWELSAAQFDVLVQVGSHERLSQQELADKLFVTKGNITQLLSKMEQMGLIKREQEWKTKYLSLTEKGRELFQEVVPQQEQFQAAQFSGLDEEEKKQLLQLLRKIQHKQRKE</sequence>
<keyword evidence="3" id="KW-0804">Transcription</keyword>
<dbReference type="Proteomes" id="UP000031982">
    <property type="component" value="Unassembled WGS sequence"/>
</dbReference>
<dbReference type="Pfam" id="PF01047">
    <property type="entry name" value="MarR"/>
    <property type="match status" value="1"/>
</dbReference>
<evidence type="ECO:0000259" key="4">
    <source>
        <dbReference type="PROSITE" id="PS50995"/>
    </source>
</evidence>
<dbReference type="Gene3D" id="1.10.10.10">
    <property type="entry name" value="Winged helix-like DNA-binding domain superfamily/Winged helix DNA-binding domain"/>
    <property type="match status" value="1"/>
</dbReference>
<evidence type="ECO:0000313" key="6">
    <source>
        <dbReference type="Proteomes" id="UP000031982"/>
    </source>
</evidence>
<evidence type="ECO:0000313" key="5">
    <source>
        <dbReference type="EMBL" id="KIL77050.1"/>
    </source>
</evidence>
<evidence type="ECO:0000256" key="1">
    <source>
        <dbReference type="ARBA" id="ARBA00023015"/>
    </source>
</evidence>
<comment type="caution">
    <text evidence="5">The sequence shown here is derived from an EMBL/GenBank/DDBJ whole genome shotgun (WGS) entry which is preliminary data.</text>
</comment>
<dbReference type="PANTHER" id="PTHR42756:SF1">
    <property type="entry name" value="TRANSCRIPTIONAL REPRESSOR OF EMRAB OPERON"/>
    <property type="match status" value="1"/>
</dbReference>
<dbReference type="RefSeq" id="WP_041098595.1">
    <property type="nucleotide sequence ID" value="NZ_BSSZ01000015.1"/>
</dbReference>
<proteinExistence type="predicted"/>
<dbReference type="GeneID" id="92778804"/>
<dbReference type="PANTHER" id="PTHR42756">
    <property type="entry name" value="TRANSCRIPTIONAL REGULATOR, MARR"/>
    <property type="match status" value="1"/>
</dbReference>
<dbReference type="CDD" id="cd00090">
    <property type="entry name" value="HTH_ARSR"/>
    <property type="match status" value="1"/>
</dbReference>
<dbReference type="InterPro" id="IPR000835">
    <property type="entry name" value="HTH_MarR-typ"/>
</dbReference>
<keyword evidence="1" id="KW-0805">Transcription regulation</keyword>
<evidence type="ECO:0000256" key="2">
    <source>
        <dbReference type="ARBA" id="ARBA00023125"/>
    </source>
</evidence>
<organism evidence="5 6">
    <name type="scientific">Bacillus badius</name>
    <dbReference type="NCBI Taxonomy" id="1455"/>
    <lineage>
        <taxon>Bacteria</taxon>
        <taxon>Bacillati</taxon>
        <taxon>Bacillota</taxon>
        <taxon>Bacilli</taxon>
        <taxon>Bacillales</taxon>
        <taxon>Bacillaceae</taxon>
        <taxon>Pseudobacillus</taxon>
    </lineage>
</organism>
<dbReference type="InterPro" id="IPR011991">
    <property type="entry name" value="ArsR-like_HTH"/>
</dbReference>